<evidence type="ECO:0000313" key="10">
    <source>
        <dbReference type="EMBL" id="QUO43669.1"/>
    </source>
</evidence>
<evidence type="ECO:0000256" key="7">
    <source>
        <dbReference type="SAM" id="Phobius"/>
    </source>
</evidence>
<gene>
    <name evidence="9" type="ORF">JD108_12025</name>
    <name evidence="10" type="ORF">KDJ56_11970</name>
</gene>
<feature type="transmembrane region" description="Helical" evidence="7">
    <location>
        <begin position="83"/>
        <end position="101"/>
    </location>
</feature>
<dbReference type="EMBL" id="CP066308">
    <property type="protein sequence ID" value="QQE76596.1"/>
    <property type="molecule type" value="Genomic_DNA"/>
</dbReference>
<dbReference type="InterPro" id="IPR002656">
    <property type="entry name" value="Acyl_transf_3_dom"/>
</dbReference>
<dbReference type="GO" id="GO:0009246">
    <property type="term" value="P:enterobacterial common antigen biosynthetic process"/>
    <property type="evidence" value="ECO:0007669"/>
    <property type="project" value="TreeGrafter"/>
</dbReference>
<keyword evidence="4 7" id="KW-0812">Transmembrane</keyword>
<dbReference type="Proteomes" id="UP000595847">
    <property type="component" value="Chromosome"/>
</dbReference>
<feature type="transmembrane region" description="Helical" evidence="7">
    <location>
        <begin position="339"/>
        <end position="362"/>
    </location>
</feature>
<keyword evidence="5 7" id="KW-1133">Transmembrane helix</keyword>
<feature type="transmembrane region" description="Helical" evidence="7">
    <location>
        <begin position="161"/>
        <end position="180"/>
    </location>
</feature>
<reference evidence="10" key="2">
    <citation type="submission" date="2021-04" db="EMBL/GenBank/DDBJ databases">
        <title>Brevibacillus composti FJAT-54423, complete genome.</title>
        <authorList>
            <person name="Tang R."/>
        </authorList>
    </citation>
    <scope>NUCLEOTIDE SEQUENCE</scope>
    <source>
        <strain evidence="10">FJAT-54424</strain>
    </source>
</reference>
<organism evidence="9 11">
    <name type="scientific">Brevibacillus composti</name>
    <dbReference type="NCBI Taxonomy" id="2796470"/>
    <lineage>
        <taxon>Bacteria</taxon>
        <taxon>Bacillati</taxon>
        <taxon>Bacillota</taxon>
        <taxon>Bacilli</taxon>
        <taxon>Bacillales</taxon>
        <taxon>Paenibacillaceae</taxon>
        <taxon>Brevibacillus</taxon>
    </lineage>
</organism>
<dbReference type="AlphaFoldDB" id="A0A7T5EPY2"/>
<feature type="transmembrane region" description="Helical" evidence="7">
    <location>
        <begin position="209"/>
        <end position="226"/>
    </location>
</feature>
<dbReference type="Proteomes" id="UP000677234">
    <property type="component" value="Chromosome"/>
</dbReference>
<name>A0A7T5EPY2_9BACL</name>
<keyword evidence="3" id="KW-1003">Cell membrane</keyword>
<evidence type="ECO:0000256" key="4">
    <source>
        <dbReference type="ARBA" id="ARBA00022692"/>
    </source>
</evidence>
<dbReference type="GO" id="GO:0016413">
    <property type="term" value="F:O-acetyltransferase activity"/>
    <property type="evidence" value="ECO:0007669"/>
    <property type="project" value="TreeGrafter"/>
</dbReference>
<feature type="transmembrane region" description="Helical" evidence="7">
    <location>
        <begin position="238"/>
        <end position="256"/>
    </location>
</feature>
<dbReference type="Pfam" id="PF01757">
    <property type="entry name" value="Acyl_transf_3"/>
    <property type="match status" value="1"/>
</dbReference>
<comment type="subcellular location">
    <subcellularLocation>
        <location evidence="1">Cell membrane</location>
        <topology evidence="1">Multi-pass membrane protein</topology>
    </subcellularLocation>
</comment>
<evidence type="ECO:0000256" key="3">
    <source>
        <dbReference type="ARBA" id="ARBA00022475"/>
    </source>
</evidence>
<dbReference type="GO" id="GO:0005886">
    <property type="term" value="C:plasma membrane"/>
    <property type="evidence" value="ECO:0007669"/>
    <property type="project" value="UniProtKB-SubCell"/>
</dbReference>
<dbReference type="EMBL" id="CP073708">
    <property type="protein sequence ID" value="QUO43669.1"/>
    <property type="molecule type" value="Genomic_DNA"/>
</dbReference>
<keyword evidence="6 7" id="KW-0472">Membrane</keyword>
<evidence type="ECO:0000256" key="1">
    <source>
        <dbReference type="ARBA" id="ARBA00004651"/>
    </source>
</evidence>
<keyword evidence="12" id="KW-1185">Reference proteome</keyword>
<dbReference type="KEGG" id="bcop:JD108_12025"/>
<evidence type="ECO:0000313" key="9">
    <source>
        <dbReference type="EMBL" id="QQE76596.1"/>
    </source>
</evidence>
<reference evidence="9 11" key="1">
    <citation type="submission" date="2020-12" db="EMBL/GenBank/DDBJ databases">
        <title>strain FJAT-54423T represents a novel species of the genus Brevibacillus.</title>
        <authorList>
            <person name="Tang R."/>
        </authorList>
    </citation>
    <scope>NUCLEOTIDE SEQUENCE [LARGE SCALE GENOMIC DNA]</scope>
    <source>
        <strain evidence="9 11">FJAT-54423</strain>
    </source>
</reference>
<accession>A0A7T5EPY2</accession>
<evidence type="ECO:0000313" key="11">
    <source>
        <dbReference type="Proteomes" id="UP000595847"/>
    </source>
</evidence>
<feature type="transmembrane region" description="Helical" evidence="7">
    <location>
        <begin position="308"/>
        <end position="327"/>
    </location>
</feature>
<dbReference type="PANTHER" id="PTHR40074">
    <property type="entry name" value="O-ACETYLTRANSFERASE WECH"/>
    <property type="match status" value="1"/>
</dbReference>
<comment type="similarity">
    <text evidence="2">Belongs to the acyltransferase 3 family.</text>
</comment>
<sequence>MARKERIVELDYVRSFAFLAVVYQHVIGVYIRKPGVSEETSFLFGMLFQLLKFAVPAFVFVTGLVLVYNYYERLHYPRFIQKRFTEIIVPYGFWSLVYMVLHHDITRINLDTFLVIGKKLLTGSASYHLWFVVMIFQFYLLYPVILRLFRSARQALRTSRLGMWAAVGLAAVAYGGLMWFSSRYLPAHPFRLDGAWLDAYLIKYRDRNFLYYSFYFLMGGMVALALPQFRAFLQRRWLLLVAAFAGTFAYISYELIKYSGGLRVNLNVATSLKPSMFLYTVAQLLIIYLLAVWLSHTKSVWKKWLTKLGHYSYGAYLIHAVALTYVMKLLNRWEWTASGLGGSVVAFLLCSAVSFGATYLLAKLPFGAWLVGATEKGKSVAAPAVQREAKREAV</sequence>
<proteinExistence type="inferred from homology"/>
<protein>
    <submittedName>
        <fullName evidence="9">Acyltransferase</fullName>
    </submittedName>
</protein>
<feature type="transmembrane region" description="Helical" evidence="7">
    <location>
        <begin position="276"/>
        <end position="296"/>
    </location>
</feature>
<dbReference type="PANTHER" id="PTHR40074:SF2">
    <property type="entry name" value="O-ACETYLTRANSFERASE WECH"/>
    <property type="match status" value="1"/>
</dbReference>
<evidence type="ECO:0000256" key="5">
    <source>
        <dbReference type="ARBA" id="ARBA00022989"/>
    </source>
</evidence>
<feature type="domain" description="Acyltransferase 3" evidence="8">
    <location>
        <begin position="8"/>
        <end position="361"/>
    </location>
</feature>
<evidence type="ECO:0000259" key="8">
    <source>
        <dbReference type="Pfam" id="PF01757"/>
    </source>
</evidence>
<evidence type="ECO:0000256" key="6">
    <source>
        <dbReference type="ARBA" id="ARBA00023136"/>
    </source>
</evidence>
<feature type="transmembrane region" description="Helical" evidence="7">
    <location>
        <begin position="51"/>
        <end position="71"/>
    </location>
</feature>
<evidence type="ECO:0000313" key="12">
    <source>
        <dbReference type="Proteomes" id="UP000677234"/>
    </source>
</evidence>
<evidence type="ECO:0000256" key="2">
    <source>
        <dbReference type="ARBA" id="ARBA00007400"/>
    </source>
</evidence>
<keyword evidence="9" id="KW-0808">Transferase</keyword>
<feature type="transmembrane region" description="Helical" evidence="7">
    <location>
        <begin position="12"/>
        <end position="31"/>
    </location>
</feature>
<feature type="transmembrane region" description="Helical" evidence="7">
    <location>
        <begin position="127"/>
        <end position="149"/>
    </location>
</feature>
<keyword evidence="9" id="KW-0012">Acyltransferase</keyword>